<reference evidence="1" key="1">
    <citation type="submission" date="2018-06" db="EMBL/GenBank/DDBJ databases">
        <authorList>
            <person name="Zhirakovskaya E."/>
        </authorList>
    </citation>
    <scope>NUCLEOTIDE SEQUENCE</scope>
</reference>
<dbReference type="EMBL" id="UOFI01000142">
    <property type="protein sequence ID" value="VAW69055.1"/>
    <property type="molecule type" value="Genomic_DNA"/>
</dbReference>
<accession>A0A3B0XKQ8</accession>
<name>A0A3B0XKQ8_9ZZZZ</name>
<evidence type="ECO:0000313" key="1">
    <source>
        <dbReference type="EMBL" id="VAW69055.1"/>
    </source>
</evidence>
<organism evidence="1">
    <name type="scientific">hydrothermal vent metagenome</name>
    <dbReference type="NCBI Taxonomy" id="652676"/>
    <lineage>
        <taxon>unclassified sequences</taxon>
        <taxon>metagenomes</taxon>
        <taxon>ecological metagenomes</taxon>
    </lineage>
</organism>
<feature type="non-terminal residue" evidence="1">
    <location>
        <position position="1"/>
    </location>
</feature>
<gene>
    <name evidence="1" type="ORF">MNBD_GAMMA09-204</name>
</gene>
<protein>
    <submittedName>
        <fullName evidence="1">Uncharacterized protein</fullName>
    </submittedName>
</protein>
<proteinExistence type="predicted"/>
<dbReference type="AlphaFoldDB" id="A0A3B0XKQ8"/>
<sequence length="59" mass="6240">VSPVVGADLDVTDKGFAAEQAGKLPEPGGGVYFSGSVTQYLKLLSKYAIECVYHDFTCP</sequence>